<dbReference type="Gene3D" id="3.40.50.150">
    <property type="entry name" value="Vaccinia Virus protein VP39"/>
    <property type="match status" value="1"/>
</dbReference>
<dbReference type="Pfam" id="PF13578">
    <property type="entry name" value="Methyltransf_24"/>
    <property type="match status" value="1"/>
</dbReference>
<organism evidence="2 3">
    <name type="scientific">Roseovarius pacificus</name>
    <dbReference type="NCBI Taxonomy" id="337701"/>
    <lineage>
        <taxon>Bacteria</taxon>
        <taxon>Pseudomonadati</taxon>
        <taxon>Pseudomonadota</taxon>
        <taxon>Alphaproteobacteria</taxon>
        <taxon>Rhodobacterales</taxon>
        <taxon>Roseobacteraceae</taxon>
        <taxon>Roseovarius</taxon>
    </lineage>
</organism>
<sequence length="216" mass="22908">MTALTDPKLAQVLDREHDAARAQWAARAKAGAGSAPRQAPPDFRSSERMKTSYLAIRPDQGRFLYGQVLATGARRIVEFGSSFGISTLYLAAAAQETGGHVTGTEYHPEKAAKARGNLSEAGLSADILVGDARETLSGGEGEIDLLFLDGAKDLYLPVLRLLEPRLRKSAVVIADNIPTDPARHGDFMAAISEPASGYATCVLGMSKGGMSHSVRL</sequence>
<keyword evidence="3" id="KW-1185">Reference proteome</keyword>
<dbReference type="OrthoDB" id="9799672at2"/>
<dbReference type="RefSeq" id="WP_073033900.1">
    <property type="nucleotide sequence ID" value="NZ_BMLR01000002.1"/>
</dbReference>
<protein>
    <submittedName>
        <fullName evidence="2">Methyltransferase domain-containing protein</fullName>
    </submittedName>
</protein>
<name>A0A1M7A6K4_9RHOB</name>
<dbReference type="Proteomes" id="UP000183974">
    <property type="component" value="Unassembled WGS sequence"/>
</dbReference>
<dbReference type="PANTHER" id="PTHR43167">
    <property type="entry name" value="PUTATIVE (AFU_ORTHOLOGUE AFUA_6G01830)-RELATED"/>
    <property type="match status" value="1"/>
</dbReference>
<gene>
    <name evidence="2" type="ORF">SAMN05444398_102196</name>
</gene>
<evidence type="ECO:0000313" key="2">
    <source>
        <dbReference type="EMBL" id="SHL38357.1"/>
    </source>
</evidence>
<dbReference type="AlphaFoldDB" id="A0A1M7A6K4"/>
<evidence type="ECO:0000313" key="3">
    <source>
        <dbReference type="Proteomes" id="UP000183974"/>
    </source>
</evidence>
<dbReference type="PANTHER" id="PTHR43167:SF1">
    <property type="entry name" value="PUTATIVE (AFU_ORTHOLOGUE AFUA_6G01830)-RELATED"/>
    <property type="match status" value="1"/>
</dbReference>
<keyword evidence="2" id="KW-0489">Methyltransferase</keyword>
<dbReference type="InterPro" id="IPR029063">
    <property type="entry name" value="SAM-dependent_MTases_sf"/>
</dbReference>
<dbReference type="STRING" id="337701.SAMN05444398_102196"/>
<accession>A0A1M7A6K4</accession>
<dbReference type="SUPFAM" id="SSF53335">
    <property type="entry name" value="S-adenosyl-L-methionine-dependent methyltransferases"/>
    <property type="match status" value="1"/>
</dbReference>
<dbReference type="GO" id="GO:0032259">
    <property type="term" value="P:methylation"/>
    <property type="evidence" value="ECO:0007669"/>
    <property type="project" value="UniProtKB-KW"/>
</dbReference>
<evidence type="ECO:0000256" key="1">
    <source>
        <dbReference type="SAM" id="MobiDB-lite"/>
    </source>
</evidence>
<feature type="region of interest" description="Disordered" evidence="1">
    <location>
        <begin position="24"/>
        <end position="46"/>
    </location>
</feature>
<dbReference type="EMBL" id="FRBR01000002">
    <property type="protein sequence ID" value="SHL38357.1"/>
    <property type="molecule type" value="Genomic_DNA"/>
</dbReference>
<feature type="compositionally biased region" description="Low complexity" evidence="1">
    <location>
        <begin position="24"/>
        <end position="35"/>
    </location>
</feature>
<keyword evidence="2" id="KW-0808">Transferase</keyword>
<reference evidence="2 3" key="1">
    <citation type="submission" date="2016-11" db="EMBL/GenBank/DDBJ databases">
        <authorList>
            <person name="Jaros S."/>
            <person name="Januszkiewicz K."/>
            <person name="Wedrychowicz H."/>
        </authorList>
    </citation>
    <scope>NUCLEOTIDE SEQUENCE [LARGE SCALE GENOMIC DNA]</scope>
    <source>
        <strain evidence="2 3">DSM 29589</strain>
    </source>
</reference>
<proteinExistence type="predicted"/>
<dbReference type="GO" id="GO:0008168">
    <property type="term" value="F:methyltransferase activity"/>
    <property type="evidence" value="ECO:0007669"/>
    <property type="project" value="UniProtKB-KW"/>
</dbReference>